<dbReference type="EMBL" id="LR134477">
    <property type="protein sequence ID" value="VEI14265.1"/>
    <property type="molecule type" value="Genomic_DNA"/>
</dbReference>
<feature type="region of interest" description="Disordered" evidence="1">
    <location>
        <begin position="30"/>
        <end position="62"/>
    </location>
</feature>
<name>A0A3S4V0D0_ACTVI</name>
<dbReference type="AlphaFoldDB" id="A0A3S4V0D0"/>
<evidence type="ECO:0000256" key="2">
    <source>
        <dbReference type="SAM" id="SignalP"/>
    </source>
</evidence>
<feature type="signal peptide" evidence="2">
    <location>
        <begin position="1"/>
        <end position="24"/>
    </location>
</feature>
<accession>A0A3S4V0D0</accession>
<proteinExistence type="predicted"/>
<keyword evidence="2" id="KW-0732">Signal</keyword>
<dbReference type="PROSITE" id="PS51257">
    <property type="entry name" value="PROKAR_LIPOPROTEIN"/>
    <property type="match status" value="1"/>
</dbReference>
<dbReference type="KEGG" id="avc:NCTC10951_00118"/>
<gene>
    <name evidence="3" type="ORF">NCTC10951_00118</name>
</gene>
<reference evidence="3 4" key="1">
    <citation type="submission" date="2018-12" db="EMBL/GenBank/DDBJ databases">
        <authorList>
            <consortium name="Pathogen Informatics"/>
        </authorList>
    </citation>
    <scope>NUCLEOTIDE SEQUENCE [LARGE SCALE GENOMIC DNA]</scope>
    <source>
        <strain evidence="3 4">NCTC10951</strain>
    </source>
</reference>
<feature type="chain" id="PRO_5044327990" evidence="2">
    <location>
        <begin position="25"/>
        <end position="225"/>
    </location>
</feature>
<evidence type="ECO:0000256" key="1">
    <source>
        <dbReference type="SAM" id="MobiDB-lite"/>
    </source>
</evidence>
<protein>
    <submittedName>
        <fullName evidence="3">Uncharacterized protein</fullName>
    </submittedName>
</protein>
<dbReference type="Proteomes" id="UP000268658">
    <property type="component" value="Chromosome"/>
</dbReference>
<feature type="compositionally biased region" description="Low complexity" evidence="1">
    <location>
        <begin position="35"/>
        <end position="55"/>
    </location>
</feature>
<sequence>MRKLIRRHRLTTMLGGAVITGSCALTGCSSGGSTAGAPASSSATQSISASPTPTAKNVTVSPESVSDTELGYIVTEVTPEMTDEKLPILKASVAYDQAFWRLNITGKSADNPDSLAIDKARDDLIENPEFPRRVHRTAPIKVSIDIVEFEANKRDLAQVTTCLDLNESKAVNTKGEDVTMSTDIGKYRVETTLVLNDDKKWVVKQQRTADAGGRQSWWVGVSEPF</sequence>
<dbReference type="RefSeq" id="WP_126412970.1">
    <property type="nucleotide sequence ID" value="NZ_LR134477.1"/>
</dbReference>
<evidence type="ECO:0000313" key="4">
    <source>
        <dbReference type="Proteomes" id="UP000268658"/>
    </source>
</evidence>
<evidence type="ECO:0000313" key="3">
    <source>
        <dbReference type="EMBL" id="VEI14265.1"/>
    </source>
</evidence>
<organism evidence="3 4">
    <name type="scientific">Actinomyces viscosus</name>
    <dbReference type="NCBI Taxonomy" id="1656"/>
    <lineage>
        <taxon>Bacteria</taxon>
        <taxon>Bacillati</taxon>
        <taxon>Actinomycetota</taxon>
        <taxon>Actinomycetes</taxon>
        <taxon>Actinomycetales</taxon>
        <taxon>Actinomycetaceae</taxon>
        <taxon>Actinomyces</taxon>
    </lineage>
</organism>